<dbReference type="InterPro" id="IPR015947">
    <property type="entry name" value="PUA-like_sf"/>
</dbReference>
<evidence type="ECO:0000313" key="2">
    <source>
        <dbReference type="Proteomes" id="UP000274601"/>
    </source>
</evidence>
<dbReference type="AlphaFoldDB" id="A0A495QX85"/>
<evidence type="ECO:0008006" key="3">
    <source>
        <dbReference type="Google" id="ProtNLM"/>
    </source>
</evidence>
<sequence length="183" mass="19974">MHPPPAPSIGLNEIDKLAAPVAEARDSPEWLHRWAQDVLASIDRGTHLAVMSGPYLGLLLDGRKTIESRFSRHRVAPFGQVTAGDVIFFKQTAGPVSAAGLAGEVRHIELDKTPLEEVATRYGEGIAPADDGFWADRSRARYATLITMASITTMEPFSIRKRDRRGWVVIAGSATPTAQEILF</sequence>
<dbReference type="Proteomes" id="UP000274601">
    <property type="component" value="Unassembled WGS sequence"/>
</dbReference>
<name>A0A495QX85_9ACTN</name>
<protein>
    <recommendedName>
        <fullName evidence="3">ASCH domain-containing protein</fullName>
    </recommendedName>
</protein>
<dbReference type="EMBL" id="RBWU01000001">
    <property type="protein sequence ID" value="RKS78644.1"/>
    <property type="molecule type" value="Genomic_DNA"/>
</dbReference>
<dbReference type="SUPFAM" id="SSF88697">
    <property type="entry name" value="PUA domain-like"/>
    <property type="match status" value="1"/>
</dbReference>
<proteinExistence type="predicted"/>
<dbReference type="RefSeq" id="WP_147449245.1">
    <property type="nucleotide sequence ID" value="NZ_RBWU01000001.1"/>
</dbReference>
<keyword evidence="2" id="KW-1185">Reference proteome</keyword>
<gene>
    <name evidence="1" type="ORF">BZB76_0062</name>
</gene>
<evidence type="ECO:0000313" key="1">
    <source>
        <dbReference type="EMBL" id="RKS78644.1"/>
    </source>
</evidence>
<comment type="caution">
    <text evidence="1">The sequence shown here is derived from an EMBL/GenBank/DDBJ whole genome shotgun (WGS) entry which is preliminary data.</text>
</comment>
<organism evidence="1 2">
    <name type="scientific">Actinomadura pelletieri DSM 43383</name>
    <dbReference type="NCBI Taxonomy" id="1120940"/>
    <lineage>
        <taxon>Bacteria</taxon>
        <taxon>Bacillati</taxon>
        <taxon>Actinomycetota</taxon>
        <taxon>Actinomycetes</taxon>
        <taxon>Streptosporangiales</taxon>
        <taxon>Thermomonosporaceae</taxon>
        <taxon>Actinomadura</taxon>
    </lineage>
</organism>
<accession>A0A495QX85</accession>
<reference evidence="1 2" key="1">
    <citation type="submission" date="2018-10" db="EMBL/GenBank/DDBJ databases">
        <title>Genomic Encyclopedia of Archaeal and Bacterial Type Strains, Phase II (KMG-II): from individual species to whole genera.</title>
        <authorList>
            <person name="Goeker M."/>
        </authorList>
    </citation>
    <scope>NUCLEOTIDE SEQUENCE [LARGE SCALE GENOMIC DNA]</scope>
    <source>
        <strain evidence="1 2">DSM 43383</strain>
    </source>
</reference>
<dbReference type="OrthoDB" id="161793at2"/>